<sequence length="128" mass="14096">METLETDRECLSFVPEDIIIALAWLGGGHSISNPAYAFEYQGDYGHPQPSLECSRHWSTNYEIVPDHCVPDSKQDQSLPRATVSGPSFRPDVRAVVSNLGLNVTNPIPTDPPVSVGFWGLRQRMADNG</sequence>
<protein>
    <submittedName>
        <fullName evidence="1">Uncharacterized protein</fullName>
    </submittedName>
</protein>
<keyword evidence="2" id="KW-1185">Reference proteome</keyword>
<dbReference type="Proteomes" id="UP000762676">
    <property type="component" value="Unassembled WGS sequence"/>
</dbReference>
<reference evidence="1 2" key="1">
    <citation type="journal article" date="2021" name="Elife">
        <title>Chloroplast acquisition without the gene transfer in kleptoplastic sea slugs, Plakobranchus ocellatus.</title>
        <authorList>
            <person name="Maeda T."/>
            <person name="Takahashi S."/>
            <person name="Yoshida T."/>
            <person name="Shimamura S."/>
            <person name="Takaki Y."/>
            <person name="Nagai Y."/>
            <person name="Toyoda A."/>
            <person name="Suzuki Y."/>
            <person name="Arimoto A."/>
            <person name="Ishii H."/>
            <person name="Satoh N."/>
            <person name="Nishiyama T."/>
            <person name="Hasebe M."/>
            <person name="Maruyama T."/>
            <person name="Minagawa J."/>
            <person name="Obokata J."/>
            <person name="Shigenobu S."/>
        </authorList>
    </citation>
    <scope>NUCLEOTIDE SEQUENCE [LARGE SCALE GENOMIC DNA]</scope>
</reference>
<accession>A0AAV4J155</accession>
<evidence type="ECO:0000313" key="1">
    <source>
        <dbReference type="EMBL" id="GFS16487.1"/>
    </source>
</evidence>
<name>A0AAV4J155_9GAST</name>
<proteinExistence type="predicted"/>
<evidence type="ECO:0000313" key="2">
    <source>
        <dbReference type="Proteomes" id="UP000762676"/>
    </source>
</evidence>
<comment type="caution">
    <text evidence="1">The sequence shown here is derived from an EMBL/GenBank/DDBJ whole genome shotgun (WGS) entry which is preliminary data.</text>
</comment>
<dbReference type="EMBL" id="BMAT01013613">
    <property type="protein sequence ID" value="GFS16487.1"/>
    <property type="molecule type" value="Genomic_DNA"/>
</dbReference>
<dbReference type="AlphaFoldDB" id="A0AAV4J155"/>
<gene>
    <name evidence="1" type="ORF">ElyMa_006797400</name>
</gene>
<organism evidence="1 2">
    <name type="scientific">Elysia marginata</name>
    <dbReference type="NCBI Taxonomy" id="1093978"/>
    <lineage>
        <taxon>Eukaryota</taxon>
        <taxon>Metazoa</taxon>
        <taxon>Spiralia</taxon>
        <taxon>Lophotrochozoa</taxon>
        <taxon>Mollusca</taxon>
        <taxon>Gastropoda</taxon>
        <taxon>Heterobranchia</taxon>
        <taxon>Euthyneura</taxon>
        <taxon>Panpulmonata</taxon>
        <taxon>Sacoglossa</taxon>
        <taxon>Placobranchoidea</taxon>
        <taxon>Plakobranchidae</taxon>
        <taxon>Elysia</taxon>
    </lineage>
</organism>